<sequence length="180" mass="20601">MSITPIDIQQHRFKTRPLGYEKTGVDHFLELISDELERLTRVNQGLKEELARARVTMEEMRGRESTLKQTLMTAQQMSEDMKNNARREGEILIADAHLRAERIVRDAEDRRIQLVSEVQEIKRQKIAFEAGLRALVESHMRLLDLDVLSLAGREFGELEAGDASEEKPSAGDDKLELEGF</sequence>
<comment type="subcellular location">
    <subcellularLocation>
        <location evidence="1">Cytoplasm</location>
    </subcellularLocation>
</comment>
<evidence type="ECO:0000256" key="2">
    <source>
        <dbReference type="ARBA" id="ARBA00009008"/>
    </source>
</evidence>
<dbReference type="RefSeq" id="WP_092058001.1">
    <property type="nucleotide sequence ID" value="NZ_FOJJ01000038.1"/>
</dbReference>
<organism evidence="9 10">
    <name type="scientific">Trichloromonas acetexigens</name>
    <dbReference type="NCBI Taxonomy" id="38815"/>
    <lineage>
        <taxon>Bacteria</taxon>
        <taxon>Pseudomonadati</taxon>
        <taxon>Thermodesulfobacteriota</taxon>
        <taxon>Desulfuromonadia</taxon>
        <taxon>Desulfuromonadales</taxon>
        <taxon>Trichloromonadaceae</taxon>
        <taxon>Trichloromonas</taxon>
    </lineage>
</organism>
<keyword evidence="10" id="KW-1185">Reference proteome</keyword>
<evidence type="ECO:0000256" key="5">
    <source>
        <dbReference type="ARBA" id="ARBA00023054"/>
    </source>
</evidence>
<keyword evidence="4" id="KW-0132">Cell division</keyword>
<accession>A0A550JDL3</accession>
<evidence type="ECO:0000313" key="9">
    <source>
        <dbReference type="EMBL" id="TRO81268.1"/>
    </source>
</evidence>
<dbReference type="OrthoDB" id="5198800at2"/>
<evidence type="ECO:0000256" key="6">
    <source>
        <dbReference type="ARBA" id="ARBA00023306"/>
    </source>
</evidence>
<name>A0A550JDL3_9BACT</name>
<feature type="compositionally biased region" description="Basic and acidic residues" evidence="8">
    <location>
        <begin position="164"/>
        <end position="180"/>
    </location>
</feature>
<reference evidence="9 10" key="1">
    <citation type="submission" date="2019-07" db="EMBL/GenBank/DDBJ databases">
        <title>Insights of Desulfuromonas acetexigens electromicrobiology.</title>
        <authorList>
            <person name="Katuri K."/>
            <person name="Sapireddy V."/>
            <person name="Shaw D.R."/>
            <person name="Saikaly P."/>
        </authorList>
    </citation>
    <scope>NUCLEOTIDE SEQUENCE [LARGE SCALE GENOMIC DNA]</scope>
    <source>
        <strain evidence="9 10">2873</strain>
    </source>
</reference>
<evidence type="ECO:0000313" key="10">
    <source>
        <dbReference type="Proteomes" id="UP000317155"/>
    </source>
</evidence>
<dbReference type="Gene3D" id="6.10.250.660">
    <property type="match status" value="1"/>
</dbReference>
<comment type="caution">
    <text evidence="9">The sequence shown here is derived from an EMBL/GenBank/DDBJ whole genome shotgun (WGS) entry which is preliminary data.</text>
</comment>
<dbReference type="PANTHER" id="PTHR35794:SF2">
    <property type="entry name" value="CELL DIVISION PROTEIN DIVIVA"/>
    <property type="match status" value="1"/>
</dbReference>
<dbReference type="PANTHER" id="PTHR35794">
    <property type="entry name" value="CELL DIVISION PROTEIN DIVIVA"/>
    <property type="match status" value="1"/>
</dbReference>
<evidence type="ECO:0000256" key="1">
    <source>
        <dbReference type="ARBA" id="ARBA00004496"/>
    </source>
</evidence>
<dbReference type="AlphaFoldDB" id="A0A550JDL3"/>
<dbReference type="InterPro" id="IPR019933">
    <property type="entry name" value="DivIVA_domain"/>
</dbReference>
<protein>
    <submittedName>
        <fullName evidence="9">DivIVA domain-containing protein</fullName>
    </submittedName>
</protein>
<evidence type="ECO:0000256" key="4">
    <source>
        <dbReference type="ARBA" id="ARBA00022618"/>
    </source>
</evidence>
<proteinExistence type="inferred from homology"/>
<dbReference type="NCBIfam" id="TIGR03544">
    <property type="entry name" value="DivI1A_domain"/>
    <property type="match status" value="1"/>
</dbReference>
<evidence type="ECO:0000256" key="8">
    <source>
        <dbReference type="SAM" id="MobiDB-lite"/>
    </source>
</evidence>
<comment type="similarity">
    <text evidence="2">Belongs to the DivIVA family.</text>
</comment>
<gene>
    <name evidence="9" type="ORF">FL622_10210</name>
</gene>
<dbReference type="GO" id="GO:0051301">
    <property type="term" value="P:cell division"/>
    <property type="evidence" value="ECO:0007669"/>
    <property type="project" value="UniProtKB-KW"/>
</dbReference>
<keyword evidence="5 7" id="KW-0175">Coiled coil</keyword>
<feature type="region of interest" description="Disordered" evidence="8">
    <location>
        <begin position="158"/>
        <end position="180"/>
    </location>
</feature>
<keyword evidence="3" id="KW-0963">Cytoplasm</keyword>
<feature type="coiled-coil region" evidence="7">
    <location>
        <begin position="29"/>
        <end position="63"/>
    </location>
</feature>
<dbReference type="GO" id="GO:0005737">
    <property type="term" value="C:cytoplasm"/>
    <property type="evidence" value="ECO:0007669"/>
    <property type="project" value="UniProtKB-SubCell"/>
</dbReference>
<dbReference type="Proteomes" id="UP000317155">
    <property type="component" value="Unassembled WGS sequence"/>
</dbReference>
<evidence type="ECO:0000256" key="7">
    <source>
        <dbReference type="SAM" id="Coils"/>
    </source>
</evidence>
<dbReference type="EMBL" id="VJVV01000006">
    <property type="protein sequence ID" value="TRO81268.1"/>
    <property type="molecule type" value="Genomic_DNA"/>
</dbReference>
<evidence type="ECO:0000256" key="3">
    <source>
        <dbReference type="ARBA" id="ARBA00022490"/>
    </source>
</evidence>
<keyword evidence="6" id="KW-0131">Cell cycle</keyword>
<dbReference type="Pfam" id="PF05103">
    <property type="entry name" value="DivIVA"/>
    <property type="match status" value="1"/>
</dbReference>
<dbReference type="InterPro" id="IPR007793">
    <property type="entry name" value="DivIVA_fam"/>
</dbReference>